<keyword evidence="15" id="KW-1185">Reference proteome</keyword>
<dbReference type="PANTHER" id="PTHR42724">
    <property type="entry name" value="TETRAACYLDISACCHARIDE 4'-KINASE"/>
    <property type="match status" value="1"/>
</dbReference>
<feature type="binding site" evidence="13">
    <location>
        <begin position="66"/>
        <end position="73"/>
    </location>
    <ligand>
        <name>ATP</name>
        <dbReference type="ChEBI" id="CHEBI:30616"/>
    </ligand>
</feature>
<organism evidence="14 15">
    <name type="scientific">Ottowia pentelensis</name>
    <dbReference type="NCBI Taxonomy" id="511108"/>
    <lineage>
        <taxon>Bacteria</taxon>
        <taxon>Pseudomonadati</taxon>
        <taxon>Pseudomonadota</taxon>
        <taxon>Betaproteobacteria</taxon>
        <taxon>Burkholderiales</taxon>
        <taxon>Comamonadaceae</taxon>
        <taxon>Ottowia</taxon>
    </lineage>
</organism>
<dbReference type="EMBL" id="JBHLTN010000018">
    <property type="protein sequence ID" value="MFC0593017.1"/>
    <property type="molecule type" value="Genomic_DNA"/>
</dbReference>
<evidence type="ECO:0000256" key="12">
    <source>
        <dbReference type="ARBA" id="ARBA00029757"/>
    </source>
</evidence>
<comment type="function">
    <text evidence="1 13">Transfers the gamma-phosphate of ATP to the 4'-position of a tetraacyldisaccharide 1-phosphate intermediate (termed DS-1-P) to form tetraacyldisaccharide 1,4'-bis-phosphate (lipid IVA).</text>
</comment>
<evidence type="ECO:0000256" key="11">
    <source>
        <dbReference type="ARBA" id="ARBA00023098"/>
    </source>
</evidence>
<evidence type="ECO:0000256" key="7">
    <source>
        <dbReference type="ARBA" id="ARBA00022679"/>
    </source>
</evidence>
<evidence type="ECO:0000256" key="13">
    <source>
        <dbReference type="HAMAP-Rule" id="MF_00409"/>
    </source>
</evidence>
<evidence type="ECO:0000256" key="10">
    <source>
        <dbReference type="ARBA" id="ARBA00022840"/>
    </source>
</evidence>
<comment type="caution">
    <text evidence="14">The sequence shown here is derived from an EMBL/GenBank/DDBJ whole genome shotgun (WGS) entry which is preliminary data.</text>
</comment>
<protein>
    <recommendedName>
        <fullName evidence="4 13">Tetraacyldisaccharide 4'-kinase</fullName>
        <ecNumber evidence="3 13">2.7.1.130</ecNumber>
    </recommendedName>
    <alternativeName>
        <fullName evidence="12 13">Lipid A 4'-kinase</fullName>
    </alternativeName>
</protein>
<dbReference type="NCBIfam" id="TIGR00682">
    <property type="entry name" value="lpxK"/>
    <property type="match status" value="1"/>
</dbReference>
<evidence type="ECO:0000256" key="4">
    <source>
        <dbReference type="ARBA" id="ARBA00016436"/>
    </source>
</evidence>
<evidence type="ECO:0000313" key="15">
    <source>
        <dbReference type="Proteomes" id="UP001589834"/>
    </source>
</evidence>
<dbReference type="SUPFAM" id="SSF52540">
    <property type="entry name" value="P-loop containing nucleoside triphosphate hydrolases"/>
    <property type="match status" value="1"/>
</dbReference>
<evidence type="ECO:0000256" key="3">
    <source>
        <dbReference type="ARBA" id="ARBA00012071"/>
    </source>
</evidence>
<comment type="similarity">
    <text evidence="13">Belongs to the LpxK family.</text>
</comment>
<dbReference type="GO" id="GO:0009029">
    <property type="term" value="F:lipid-A 4'-kinase activity"/>
    <property type="evidence" value="ECO:0007669"/>
    <property type="project" value="UniProtKB-EC"/>
</dbReference>
<comment type="pathway">
    <text evidence="2 13">Glycolipid biosynthesis; lipid IV(A) biosynthesis; lipid IV(A) from (3R)-3-hydroxytetradecanoyl-[acyl-carrier-protein] and UDP-N-acetyl-alpha-D-glucosamine: step 6/6.</text>
</comment>
<dbReference type="PANTHER" id="PTHR42724:SF1">
    <property type="entry name" value="TETRAACYLDISACCHARIDE 4'-KINASE, MITOCHONDRIAL-RELATED"/>
    <property type="match status" value="1"/>
</dbReference>
<keyword evidence="11 13" id="KW-0443">Lipid metabolism</keyword>
<name>A0ABV6PT44_9BURK</name>
<keyword evidence="6 13" id="KW-0441">Lipid A biosynthesis</keyword>
<reference evidence="14 15" key="1">
    <citation type="submission" date="2024-09" db="EMBL/GenBank/DDBJ databases">
        <authorList>
            <person name="Sun Q."/>
            <person name="Mori K."/>
        </authorList>
    </citation>
    <scope>NUCLEOTIDE SEQUENCE [LARGE SCALE GENOMIC DNA]</scope>
    <source>
        <strain evidence="14 15">NCAIM B.02336</strain>
    </source>
</reference>
<proteinExistence type="inferred from homology"/>
<keyword evidence="9 13" id="KW-0418">Kinase</keyword>
<dbReference type="InterPro" id="IPR003758">
    <property type="entry name" value="LpxK"/>
</dbReference>
<evidence type="ECO:0000256" key="8">
    <source>
        <dbReference type="ARBA" id="ARBA00022741"/>
    </source>
</evidence>
<accession>A0ABV6PT44</accession>
<evidence type="ECO:0000256" key="9">
    <source>
        <dbReference type="ARBA" id="ARBA00022777"/>
    </source>
</evidence>
<comment type="catalytic activity">
    <reaction evidence="13">
        <text>a lipid A disaccharide + ATP = a lipid IVA + ADP + H(+)</text>
        <dbReference type="Rhea" id="RHEA:67840"/>
        <dbReference type="ChEBI" id="CHEBI:15378"/>
        <dbReference type="ChEBI" id="CHEBI:30616"/>
        <dbReference type="ChEBI" id="CHEBI:176343"/>
        <dbReference type="ChEBI" id="CHEBI:176425"/>
        <dbReference type="ChEBI" id="CHEBI:456216"/>
        <dbReference type="EC" id="2.7.1.130"/>
    </reaction>
</comment>
<evidence type="ECO:0000256" key="1">
    <source>
        <dbReference type="ARBA" id="ARBA00002274"/>
    </source>
</evidence>
<keyword evidence="8 13" id="KW-0547">Nucleotide-binding</keyword>
<evidence type="ECO:0000256" key="5">
    <source>
        <dbReference type="ARBA" id="ARBA00022516"/>
    </source>
</evidence>
<sequence length="344" mass="37029">MRAGARARLEQRLTQAWTARGPLACALWPLSLLYGALAALRRALYRTRVLQAERLPLPVIVVGNVVAGGAGKTPTTLAVALHLRARGWRPGIVSRGHGRRTTDVREVAPDADPRDVGDEPLLLRRRAGVPVAVGARRAAAGRALLAAHPEVDVLVCDDGLQHLALARDVEIAVFDARGIGNGWLLPAGPLREPWPRPVDLILATEAPPPGTIDQPAPAFTATRRLAEHALRADGSAVPLRTLQATPLTAVAGIARPQAFFDLLRQAGLALADTVALPDHYDFNSWSRTTGAVQTLICTEKDAMKLWRHRPDALAVPLQLQVPAAFFAALDERLAARGYHPRQRA</sequence>
<dbReference type="Pfam" id="PF02606">
    <property type="entry name" value="LpxK"/>
    <property type="match status" value="1"/>
</dbReference>
<evidence type="ECO:0000313" key="14">
    <source>
        <dbReference type="EMBL" id="MFC0593017.1"/>
    </source>
</evidence>
<evidence type="ECO:0000256" key="2">
    <source>
        <dbReference type="ARBA" id="ARBA00004870"/>
    </source>
</evidence>
<keyword evidence="7 13" id="KW-0808">Transferase</keyword>
<dbReference type="InterPro" id="IPR027417">
    <property type="entry name" value="P-loop_NTPase"/>
</dbReference>
<keyword evidence="5 13" id="KW-0444">Lipid biosynthesis</keyword>
<dbReference type="EC" id="2.7.1.130" evidence="3 13"/>
<dbReference type="RefSeq" id="WP_377482882.1">
    <property type="nucleotide sequence ID" value="NZ_JBHLTN010000018.1"/>
</dbReference>
<evidence type="ECO:0000256" key="6">
    <source>
        <dbReference type="ARBA" id="ARBA00022556"/>
    </source>
</evidence>
<dbReference type="Proteomes" id="UP001589834">
    <property type="component" value="Unassembled WGS sequence"/>
</dbReference>
<dbReference type="HAMAP" id="MF_00409">
    <property type="entry name" value="LpxK"/>
    <property type="match status" value="1"/>
</dbReference>
<keyword evidence="10 13" id="KW-0067">ATP-binding</keyword>
<gene>
    <name evidence="13 14" type="primary">lpxK</name>
    <name evidence="14" type="ORF">ACFFGG_10650</name>
</gene>